<evidence type="ECO:0000256" key="1">
    <source>
        <dbReference type="SAM" id="MobiDB-lite"/>
    </source>
</evidence>
<keyword evidence="3" id="KW-1185">Reference proteome</keyword>
<evidence type="ECO:0000313" key="3">
    <source>
        <dbReference type="Proteomes" id="UP000299102"/>
    </source>
</evidence>
<dbReference type="EMBL" id="BGZK01001118">
    <property type="protein sequence ID" value="GBP71721.1"/>
    <property type="molecule type" value="Genomic_DNA"/>
</dbReference>
<name>A0A4C1Y669_EUMVA</name>
<organism evidence="2 3">
    <name type="scientific">Eumeta variegata</name>
    <name type="common">Bagworm moth</name>
    <name type="synonym">Eumeta japonica</name>
    <dbReference type="NCBI Taxonomy" id="151549"/>
    <lineage>
        <taxon>Eukaryota</taxon>
        <taxon>Metazoa</taxon>
        <taxon>Ecdysozoa</taxon>
        <taxon>Arthropoda</taxon>
        <taxon>Hexapoda</taxon>
        <taxon>Insecta</taxon>
        <taxon>Pterygota</taxon>
        <taxon>Neoptera</taxon>
        <taxon>Endopterygota</taxon>
        <taxon>Lepidoptera</taxon>
        <taxon>Glossata</taxon>
        <taxon>Ditrysia</taxon>
        <taxon>Tineoidea</taxon>
        <taxon>Psychidae</taxon>
        <taxon>Oiketicinae</taxon>
        <taxon>Eumeta</taxon>
    </lineage>
</organism>
<feature type="compositionally biased region" description="Basic residues" evidence="1">
    <location>
        <begin position="24"/>
        <end position="35"/>
    </location>
</feature>
<proteinExistence type="predicted"/>
<reference evidence="2 3" key="1">
    <citation type="journal article" date="2019" name="Commun. Biol.">
        <title>The bagworm genome reveals a unique fibroin gene that provides high tensile strength.</title>
        <authorList>
            <person name="Kono N."/>
            <person name="Nakamura H."/>
            <person name="Ohtoshi R."/>
            <person name="Tomita M."/>
            <person name="Numata K."/>
            <person name="Arakawa K."/>
        </authorList>
    </citation>
    <scope>NUCLEOTIDE SEQUENCE [LARGE SCALE GENOMIC DNA]</scope>
</reference>
<sequence>MILAFRPEDKASIANRHFSFTPPQKKKKWRNREARRKTEISPHYSPALPPGRFAPEFSRHTYAFPDFSSKHGPEQEKRSFTPSKGPVIVGVPPAH</sequence>
<protein>
    <submittedName>
        <fullName evidence="2">Uncharacterized protein</fullName>
    </submittedName>
</protein>
<dbReference type="AlphaFoldDB" id="A0A4C1Y669"/>
<evidence type="ECO:0000313" key="2">
    <source>
        <dbReference type="EMBL" id="GBP71721.1"/>
    </source>
</evidence>
<comment type="caution">
    <text evidence="2">The sequence shown here is derived from an EMBL/GenBank/DDBJ whole genome shotgun (WGS) entry which is preliminary data.</text>
</comment>
<accession>A0A4C1Y669</accession>
<dbReference type="Proteomes" id="UP000299102">
    <property type="component" value="Unassembled WGS sequence"/>
</dbReference>
<feature type="region of interest" description="Disordered" evidence="1">
    <location>
        <begin position="64"/>
        <end position="95"/>
    </location>
</feature>
<gene>
    <name evidence="2" type="ORF">EVAR_33134_1</name>
</gene>
<feature type="region of interest" description="Disordered" evidence="1">
    <location>
        <begin position="13"/>
        <end position="52"/>
    </location>
</feature>
<feature type="compositionally biased region" description="Basic and acidic residues" evidence="1">
    <location>
        <begin position="68"/>
        <end position="79"/>
    </location>
</feature>